<keyword evidence="8" id="KW-0539">Nucleus</keyword>
<dbReference type="eggNOG" id="KOG1951">
    <property type="taxonomic scope" value="Eukaryota"/>
</dbReference>
<dbReference type="InterPro" id="IPR037875">
    <property type="entry name" value="Bms1_N"/>
</dbReference>
<sequence length="990" mass="113093">FGRSRCRETKKHHAPVANRTSSLPPPIVVVVAGPPQVGKTTLIRSLVKRYAKRTLNTIQGPITVVAGKNRRLTFIECPNDINSMIDLGKIADLVLLLVDGSFGFEMETFEFLNILQTHGFPKVMGVLTHLDRLSTARQLRKVKKELKQRFWTEIYQGAKLFYFSGISHGMYPVTEVNNLTRFISVVKFRPLLWRNAHSYVVADRLEDITDPEDVRRDRKVDRRVAVFGYVRGTHLKEGMRVHVPGCGDLAMESIQLLADPCPPPQTDQDVKKKRRLDDRDKLIYAPMSDVGGILYDQDAVFVEMPHLDKKSHGSSSAMENEFGITDTREQLIHDLKTHDLVPPPLGEERDEDARLLGHSNEDNVDGGAKWKDGMLERAARSFYERQAVNIQRMVYGAEDHERANDSADSGDEDDLFKVWSCWAPMRLDIKRPALEISDSSRPDVLLTVAHDWSQPEVLASIRDRFVTGKWDASSDAATLLRHHEAALAGEMSEDEEVYGDFEDLETGEKHEGLFSDDGDNEEGPADGEAAVKSKKDMSATERRAFKKARMKALFDDEYDKVTGGGKTHFDEVKDAVEEQLRFNVDEFADDPEELRVQYEGYRPGLYVRIVLEGVPCELIERFDPTYPVFLGALLPNESELGFVQLRFKKHRWHPRILKTRNPVIMSLGWRRFETMPIYAIMDVNFRNRMLKYTPEHMHCVAVFYGPITPPGTGCLTIQSVSSVSNNFRITGTGVVAELDKTSDVVKKLKLVGYPMKIFKNTAFVRDMFNSSLEVAKFEGASLRTVSGIRGQVKRALKAPEGAFRATFEDKILMSDIIFMRTWYPVKPPEYYNPVMSLLLEDKKAWTGMKTTGQLRLLHDVPIPKNKSSEYRPIERQERKFNALRIPKSIEANLPYKSKPKVRSRLSAARRRPNLEQRRALISEPRDKKLARLMQQLNTINKDKQQKRNQAQAARRAEYLKAKAIEENKSAQRRKEALKQIYRSDGKEEKR</sequence>
<evidence type="ECO:0000256" key="7">
    <source>
        <dbReference type="ARBA" id="ARBA00023134"/>
    </source>
</evidence>
<dbReference type="Pfam" id="PF08142">
    <property type="entry name" value="AARP2CN"/>
    <property type="match status" value="1"/>
</dbReference>
<accession>A9UVM9</accession>
<feature type="region of interest" description="Disordered" evidence="11">
    <location>
        <begin position="964"/>
        <end position="990"/>
    </location>
</feature>
<dbReference type="RefSeq" id="XP_001744474.1">
    <property type="nucleotide sequence ID" value="XM_001744422.1"/>
</dbReference>
<feature type="compositionally biased region" description="Acidic residues" evidence="11">
    <location>
        <begin position="514"/>
        <end position="525"/>
    </location>
</feature>
<dbReference type="SUPFAM" id="SSF52540">
    <property type="entry name" value="P-loop containing nucleoside triphosphate hydrolases"/>
    <property type="match status" value="1"/>
</dbReference>
<keyword evidence="2" id="KW-0690">Ribosome biogenesis</keyword>
<dbReference type="GeneID" id="5889752"/>
<feature type="domain" description="Bms1-type G" evidence="12">
    <location>
        <begin position="24"/>
        <end position="189"/>
    </location>
</feature>
<evidence type="ECO:0000313" key="13">
    <source>
        <dbReference type="EMBL" id="EDQ90423.1"/>
    </source>
</evidence>
<evidence type="ECO:0000256" key="10">
    <source>
        <dbReference type="ARBA" id="ARBA00061391"/>
    </source>
</evidence>
<dbReference type="OMA" id="KLHVPMV"/>
<dbReference type="InterPro" id="IPR030387">
    <property type="entry name" value="G_Bms1/Tsr1_dom"/>
</dbReference>
<feature type="non-terminal residue" evidence="13">
    <location>
        <position position="990"/>
    </location>
</feature>
<evidence type="ECO:0000313" key="14">
    <source>
        <dbReference type="Proteomes" id="UP000001357"/>
    </source>
</evidence>
<evidence type="ECO:0000256" key="11">
    <source>
        <dbReference type="SAM" id="MobiDB-lite"/>
    </source>
</evidence>
<evidence type="ECO:0000259" key="12">
    <source>
        <dbReference type="PROSITE" id="PS51714"/>
    </source>
</evidence>
<evidence type="ECO:0000256" key="2">
    <source>
        <dbReference type="ARBA" id="ARBA00022517"/>
    </source>
</evidence>
<feature type="region of interest" description="Disordered" evidence="11">
    <location>
        <begin position="1"/>
        <end position="20"/>
    </location>
</feature>
<dbReference type="GO" id="GO:0000462">
    <property type="term" value="P:maturation of SSU-rRNA from tricistronic rRNA transcript (SSU-rRNA, 5.8S rRNA, LSU-rRNA)"/>
    <property type="evidence" value="ECO:0000318"/>
    <property type="project" value="GO_Central"/>
</dbReference>
<evidence type="ECO:0000256" key="5">
    <source>
        <dbReference type="ARBA" id="ARBA00022801"/>
    </source>
</evidence>
<feature type="non-terminal residue" evidence="13">
    <location>
        <position position="1"/>
    </location>
</feature>
<evidence type="ECO:0000256" key="9">
    <source>
        <dbReference type="ARBA" id="ARBA00049117"/>
    </source>
</evidence>
<comment type="similarity">
    <text evidence="10">Belongs to the TRAFAC class translation factor GTPase superfamily. Bms1-like GTPase family. BMS1 subfamily.</text>
</comment>
<dbReference type="FunFam" id="3.40.50.300:FF:000105">
    <property type="entry name" value="BMS1 ribosome biogenesis factor"/>
    <property type="match status" value="1"/>
</dbReference>
<keyword evidence="14" id="KW-1185">Reference proteome</keyword>
<dbReference type="STRING" id="81824.A9UVM9"/>
<organism evidence="13 14">
    <name type="scientific">Monosiga brevicollis</name>
    <name type="common">Choanoflagellate</name>
    <dbReference type="NCBI Taxonomy" id="81824"/>
    <lineage>
        <taxon>Eukaryota</taxon>
        <taxon>Choanoflagellata</taxon>
        <taxon>Craspedida</taxon>
        <taxon>Salpingoecidae</taxon>
        <taxon>Monosiga</taxon>
    </lineage>
</organism>
<dbReference type="AlphaFoldDB" id="A9UVM9"/>
<dbReference type="InterPro" id="IPR027417">
    <property type="entry name" value="P-loop_NTPase"/>
</dbReference>
<dbReference type="GO" id="GO:0005654">
    <property type="term" value="C:nucleoplasm"/>
    <property type="evidence" value="ECO:0007669"/>
    <property type="project" value="UniProtKB-ARBA"/>
</dbReference>
<dbReference type="InParanoid" id="A9UVM9"/>
<dbReference type="InterPro" id="IPR000795">
    <property type="entry name" value="T_Tr_GTP-bd_dom"/>
</dbReference>
<dbReference type="Gene3D" id="3.40.50.300">
    <property type="entry name" value="P-loop containing nucleotide triphosphate hydrolases"/>
    <property type="match status" value="1"/>
</dbReference>
<dbReference type="InterPro" id="IPR012948">
    <property type="entry name" value="AARP2CN"/>
</dbReference>
<keyword evidence="3" id="KW-0597">Phosphoprotein</keyword>
<evidence type="ECO:0000256" key="1">
    <source>
        <dbReference type="ARBA" id="ARBA00004604"/>
    </source>
</evidence>
<proteinExistence type="inferred from homology"/>
<evidence type="ECO:0000256" key="8">
    <source>
        <dbReference type="ARBA" id="ARBA00023242"/>
    </source>
</evidence>
<name>A9UVM9_MONBE</name>
<comment type="subcellular location">
    <subcellularLocation>
        <location evidence="1">Nucleus</location>
        <location evidence="1">Nucleolus</location>
    </subcellularLocation>
</comment>
<dbReference type="Pfam" id="PF00009">
    <property type="entry name" value="GTP_EFTU"/>
    <property type="match status" value="1"/>
</dbReference>
<dbReference type="KEGG" id="mbr:MONBRDRAFT_635"/>
<dbReference type="GO" id="GO:0000479">
    <property type="term" value="P:endonucleolytic cleavage of tricistronic rRNA transcript (SSU-rRNA, 5.8S rRNA, LSU-rRNA)"/>
    <property type="evidence" value="ECO:0000318"/>
    <property type="project" value="GO_Central"/>
</dbReference>
<dbReference type="GO" id="GO:0005525">
    <property type="term" value="F:GTP binding"/>
    <property type="evidence" value="ECO:0000318"/>
    <property type="project" value="GO_Central"/>
</dbReference>
<dbReference type="Pfam" id="PF04950">
    <property type="entry name" value="RIBIOP_C"/>
    <property type="match status" value="1"/>
</dbReference>
<evidence type="ECO:0000256" key="6">
    <source>
        <dbReference type="ARBA" id="ARBA00022840"/>
    </source>
</evidence>
<evidence type="ECO:0000256" key="4">
    <source>
        <dbReference type="ARBA" id="ARBA00022741"/>
    </source>
</evidence>
<dbReference type="PANTHER" id="PTHR12858:SF2">
    <property type="entry name" value="RIBOSOME BIOGENESIS PROTEIN BMS1 HOMOLOG"/>
    <property type="match status" value="1"/>
</dbReference>
<reference evidence="13 14" key="1">
    <citation type="journal article" date="2008" name="Nature">
        <title>The genome of the choanoflagellate Monosiga brevicollis and the origin of metazoans.</title>
        <authorList>
            <consortium name="JGI Sequencing"/>
            <person name="King N."/>
            <person name="Westbrook M.J."/>
            <person name="Young S.L."/>
            <person name="Kuo A."/>
            <person name="Abedin M."/>
            <person name="Chapman J."/>
            <person name="Fairclough S."/>
            <person name="Hellsten U."/>
            <person name="Isogai Y."/>
            <person name="Letunic I."/>
            <person name="Marr M."/>
            <person name="Pincus D."/>
            <person name="Putnam N."/>
            <person name="Rokas A."/>
            <person name="Wright K.J."/>
            <person name="Zuzow R."/>
            <person name="Dirks W."/>
            <person name="Good M."/>
            <person name="Goodstein D."/>
            <person name="Lemons D."/>
            <person name="Li W."/>
            <person name="Lyons J.B."/>
            <person name="Morris A."/>
            <person name="Nichols S."/>
            <person name="Richter D.J."/>
            <person name="Salamov A."/>
            <person name="Bork P."/>
            <person name="Lim W.A."/>
            <person name="Manning G."/>
            <person name="Miller W.T."/>
            <person name="McGinnis W."/>
            <person name="Shapiro H."/>
            <person name="Tjian R."/>
            <person name="Grigoriev I.V."/>
            <person name="Rokhsar D."/>
        </authorList>
    </citation>
    <scope>NUCLEOTIDE SEQUENCE [LARGE SCALE GENOMIC DNA]</scope>
    <source>
        <strain evidence="14">MX1 / ATCC 50154</strain>
    </source>
</reference>
<keyword evidence="5" id="KW-0378">Hydrolase</keyword>
<dbReference type="PROSITE" id="PS51714">
    <property type="entry name" value="G_BMS1"/>
    <property type="match status" value="1"/>
</dbReference>
<comment type="catalytic activity">
    <reaction evidence="9">
        <text>GTP + H2O = GDP + phosphate + H(+)</text>
        <dbReference type="Rhea" id="RHEA:19669"/>
        <dbReference type="ChEBI" id="CHEBI:15377"/>
        <dbReference type="ChEBI" id="CHEBI:15378"/>
        <dbReference type="ChEBI" id="CHEBI:37565"/>
        <dbReference type="ChEBI" id="CHEBI:43474"/>
        <dbReference type="ChEBI" id="CHEBI:58189"/>
    </reaction>
    <physiologicalReaction direction="left-to-right" evidence="9">
        <dbReference type="Rhea" id="RHEA:19670"/>
    </physiologicalReaction>
</comment>
<dbReference type="GO" id="GO:0005524">
    <property type="term" value="F:ATP binding"/>
    <property type="evidence" value="ECO:0007669"/>
    <property type="project" value="UniProtKB-KW"/>
</dbReference>
<gene>
    <name evidence="13" type="ORF">MONBRDRAFT_635</name>
</gene>
<keyword evidence="7" id="KW-0342">GTP-binding</keyword>
<feature type="region of interest" description="Disordered" evidence="11">
    <location>
        <begin position="510"/>
        <end position="534"/>
    </location>
</feature>
<keyword evidence="6" id="KW-0067">ATP-binding</keyword>
<dbReference type="CDD" id="cd01882">
    <property type="entry name" value="BMS1"/>
    <property type="match status" value="1"/>
</dbReference>
<dbReference type="PANTHER" id="PTHR12858">
    <property type="entry name" value="RIBOSOME BIOGENESIS PROTEIN"/>
    <property type="match status" value="1"/>
</dbReference>
<dbReference type="SMART" id="SM00785">
    <property type="entry name" value="AARP2CN"/>
    <property type="match status" value="1"/>
</dbReference>
<dbReference type="SMART" id="SM01362">
    <property type="entry name" value="DUF663"/>
    <property type="match status" value="1"/>
</dbReference>
<dbReference type="Proteomes" id="UP000001357">
    <property type="component" value="Unassembled WGS sequence"/>
</dbReference>
<dbReference type="GO" id="GO:0032040">
    <property type="term" value="C:small-subunit processome"/>
    <property type="evidence" value="ECO:0007669"/>
    <property type="project" value="UniProtKB-ARBA"/>
</dbReference>
<evidence type="ECO:0000256" key="3">
    <source>
        <dbReference type="ARBA" id="ARBA00022553"/>
    </source>
</evidence>
<keyword evidence="4" id="KW-0547">Nucleotide-binding</keyword>
<dbReference type="FunCoup" id="A9UVM9">
    <property type="interactions" value="1539"/>
</dbReference>
<dbReference type="GO" id="GO:0003924">
    <property type="term" value="F:GTPase activity"/>
    <property type="evidence" value="ECO:0000318"/>
    <property type="project" value="GO_Central"/>
</dbReference>
<dbReference type="EMBL" id="CH991547">
    <property type="protein sequence ID" value="EDQ90423.1"/>
    <property type="molecule type" value="Genomic_DNA"/>
</dbReference>
<dbReference type="InterPro" id="IPR007034">
    <property type="entry name" value="BMS1_TSR1_C"/>
</dbReference>
<protein>
    <recommendedName>
        <fullName evidence="12">Bms1-type G domain-containing protein</fullName>
    </recommendedName>
</protein>
<dbReference type="GO" id="GO:0034511">
    <property type="term" value="F:U3 snoRNA binding"/>
    <property type="evidence" value="ECO:0000318"/>
    <property type="project" value="GO_Central"/>
</dbReference>
<dbReference type="InterPro" id="IPR039761">
    <property type="entry name" value="Bms1/Tsr1"/>
</dbReference>